<keyword evidence="3" id="KW-1003">Cell membrane</keyword>
<evidence type="ECO:0000256" key="6">
    <source>
        <dbReference type="ARBA" id="ARBA00022967"/>
    </source>
</evidence>
<dbReference type="AlphaFoldDB" id="A0A542YRY8"/>
<name>A0A542YRY8_9MICO</name>
<keyword evidence="2" id="KW-0813">Transport</keyword>
<keyword evidence="8" id="KW-0046">Antibiotic resistance</keyword>
<dbReference type="PANTHER" id="PTHR42711">
    <property type="entry name" value="ABC TRANSPORTER ATP-BINDING PROTEIN"/>
    <property type="match status" value="1"/>
</dbReference>
<dbReference type="Pfam" id="PF00005">
    <property type="entry name" value="ABC_tran"/>
    <property type="match status" value="1"/>
</dbReference>
<comment type="caution">
    <text evidence="10">The sequence shown here is derived from an EMBL/GenBank/DDBJ whole genome shotgun (WGS) entry which is preliminary data.</text>
</comment>
<dbReference type="InterPro" id="IPR017871">
    <property type="entry name" value="ABC_transporter-like_CS"/>
</dbReference>
<evidence type="ECO:0000313" key="10">
    <source>
        <dbReference type="EMBL" id="TQL50862.1"/>
    </source>
</evidence>
<dbReference type="FunFam" id="3.40.50.300:FF:000589">
    <property type="entry name" value="ABC transporter, ATP-binding subunit"/>
    <property type="match status" value="1"/>
</dbReference>
<dbReference type="OrthoDB" id="9804819at2"/>
<feature type="domain" description="ABC transporter" evidence="9">
    <location>
        <begin position="21"/>
        <end position="246"/>
    </location>
</feature>
<dbReference type="Gene3D" id="3.40.50.300">
    <property type="entry name" value="P-loop containing nucleotide triphosphate hydrolases"/>
    <property type="match status" value="1"/>
</dbReference>
<dbReference type="SUPFAM" id="SSF52540">
    <property type="entry name" value="P-loop containing nucleoside triphosphate hydrolases"/>
    <property type="match status" value="1"/>
</dbReference>
<evidence type="ECO:0000256" key="2">
    <source>
        <dbReference type="ARBA" id="ARBA00022448"/>
    </source>
</evidence>
<dbReference type="InterPro" id="IPR003593">
    <property type="entry name" value="AAA+_ATPase"/>
</dbReference>
<comment type="subcellular location">
    <subcellularLocation>
        <location evidence="1">Cell membrane</location>
        <topology evidence="1">Peripheral membrane protein</topology>
    </subcellularLocation>
</comment>
<evidence type="ECO:0000256" key="7">
    <source>
        <dbReference type="ARBA" id="ARBA00023136"/>
    </source>
</evidence>
<dbReference type="PROSITE" id="PS00211">
    <property type="entry name" value="ABC_TRANSPORTER_1"/>
    <property type="match status" value="1"/>
</dbReference>
<evidence type="ECO:0000256" key="4">
    <source>
        <dbReference type="ARBA" id="ARBA00022741"/>
    </source>
</evidence>
<sequence length="322" mass="34391">MTTSSTPTTTGHDAAHAGPVVRVSDLRKSYGTKVAVDGVSFTVDRGEIFGILGPNGAGKTTTVECLAGLRQADSGSIELLGLDPQHDPTPVREVLGVQLQESKLPAKLRVREALELYASFYPDPEDPEALISLLGLGERRDTPYQNLSGGQQQRLSIALALVGRPQVAILDELTTGLDPQARREAWDLVEKVRDSGVTIVLVTHFMDEAERLCDRLVVIDRGRVVAEGTPGDLSGGSRGSRTFRVVLPVAPPEGLLTGLPSVTSVRDVGRELEISGTDTVLPDAIAALSGCGIIPDEVRTRTRSLEDAFVELVTRETEETAP</sequence>
<dbReference type="GO" id="GO:0016887">
    <property type="term" value="F:ATP hydrolysis activity"/>
    <property type="evidence" value="ECO:0007669"/>
    <property type="project" value="InterPro"/>
</dbReference>
<keyword evidence="4" id="KW-0547">Nucleotide-binding</keyword>
<accession>A0A542YRY8</accession>
<evidence type="ECO:0000256" key="1">
    <source>
        <dbReference type="ARBA" id="ARBA00004202"/>
    </source>
</evidence>
<dbReference type="SMART" id="SM00382">
    <property type="entry name" value="AAA"/>
    <property type="match status" value="1"/>
</dbReference>
<dbReference type="InterPro" id="IPR050763">
    <property type="entry name" value="ABC_transporter_ATP-binding"/>
</dbReference>
<dbReference type="RefSeq" id="WP_141784935.1">
    <property type="nucleotide sequence ID" value="NZ_BAAAIK010000002.1"/>
</dbReference>
<dbReference type="GO" id="GO:0005524">
    <property type="term" value="F:ATP binding"/>
    <property type="evidence" value="ECO:0007669"/>
    <property type="project" value="UniProtKB-KW"/>
</dbReference>
<organism evidence="10 11">
    <name type="scientific">Ornithinicoccus hortensis</name>
    <dbReference type="NCBI Taxonomy" id="82346"/>
    <lineage>
        <taxon>Bacteria</taxon>
        <taxon>Bacillati</taxon>
        <taxon>Actinomycetota</taxon>
        <taxon>Actinomycetes</taxon>
        <taxon>Micrococcales</taxon>
        <taxon>Intrasporangiaceae</taxon>
        <taxon>Ornithinicoccus</taxon>
    </lineage>
</organism>
<evidence type="ECO:0000256" key="5">
    <source>
        <dbReference type="ARBA" id="ARBA00022840"/>
    </source>
</evidence>
<dbReference type="EMBL" id="VFOP01000001">
    <property type="protein sequence ID" value="TQL50862.1"/>
    <property type="molecule type" value="Genomic_DNA"/>
</dbReference>
<evidence type="ECO:0000313" key="11">
    <source>
        <dbReference type="Proteomes" id="UP000319516"/>
    </source>
</evidence>
<dbReference type="InterPro" id="IPR003439">
    <property type="entry name" value="ABC_transporter-like_ATP-bd"/>
</dbReference>
<protein>
    <submittedName>
        <fullName evidence="10">ABC-2 type transport system ATP-binding protein</fullName>
    </submittedName>
</protein>
<gene>
    <name evidence="10" type="ORF">FB467_1982</name>
</gene>
<dbReference type="GO" id="GO:0046677">
    <property type="term" value="P:response to antibiotic"/>
    <property type="evidence" value="ECO:0007669"/>
    <property type="project" value="UniProtKB-KW"/>
</dbReference>
<reference evidence="10 11" key="1">
    <citation type="submission" date="2019-06" db="EMBL/GenBank/DDBJ databases">
        <title>Sequencing the genomes of 1000 actinobacteria strains.</title>
        <authorList>
            <person name="Klenk H.-P."/>
        </authorList>
    </citation>
    <scope>NUCLEOTIDE SEQUENCE [LARGE SCALE GENOMIC DNA]</scope>
    <source>
        <strain evidence="10 11">DSM 12335</strain>
    </source>
</reference>
<dbReference type="PROSITE" id="PS50893">
    <property type="entry name" value="ABC_TRANSPORTER_2"/>
    <property type="match status" value="1"/>
</dbReference>
<dbReference type="CDD" id="cd03230">
    <property type="entry name" value="ABC_DR_subfamily_A"/>
    <property type="match status" value="1"/>
</dbReference>
<dbReference type="Proteomes" id="UP000319516">
    <property type="component" value="Unassembled WGS sequence"/>
</dbReference>
<keyword evidence="7" id="KW-0472">Membrane</keyword>
<keyword evidence="11" id="KW-1185">Reference proteome</keyword>
<dbReference type="InterPro" id="IPR027417">
    <property type="entry name" value="P-loop_NTPase"/>
</dbReference>
<evidence type="ECO:0000259" key="9">
    <source>
        <dbReference type="PROSITE" id="PS50893"/>
    </source>
</evidence>
<proteinExistence type="predicted"/>
<keyword evidence="5 10" id="KW-0067">ATP-binding</keyword>
<dbReference type="PANTHER" id="PTHR42711:SF16">
    <property type="entry name" value="ABC TRANSPORTER ATP-BINDING PROTEIN"/>
    <property type="match status" value="1"/>
</dbReference>
<evidence type="ECO:0000256" key="3">
    <source>
        <dbReference type="ARBA" id="ARBA00022475"/>
    </source>
</evidence>
<evidence type="ECO:0000256" key="8">
    <source>
        <dbReference type="ARBA" id="ARBA00023251"/>
    </source>
</evidence>
<dbReference type="GO" id="GO:0005886">
    <property type="term" value="C:plasma membrane"/>
    <property type="evidence" value="ECO:0007669"/>
    <property type="project" value="UniProtKB-SubCell"/>
</dbReference>
<keyword evidence="6" id="KW-1278">Translocase</keyword>